<comment type="caution">
    <text evidence="1">The sequence shown here is derived from an EMBL/GenBank/DDBJ whole genome shotgun (WGS) entry which is preliminary data.</text>
</comment>
<dbReference type="InterPro" id="IPR056928">
    <property type="entry name" value="Gp77-like"/>
</dbReference>
<dbReference type="Proteomes" id="UP000194641">
    <property type="component" value="Unassembled WGS sequence"/>
</dbReference>
<evidence type="ECO:0000313" key="1">
    <source>
        <dbReference type="EMBL" id="OUI93962.1"/>
    </source>
</evidence>
<protein>
    <submittedName>
        <fullName evidence="1">Uncharacterized protein</fullName>
    </submittedName>
</protein>
<name>A0A252AUR0_9PROT</name>
<dbReference type="Pfam" id="PF23148">
    <property type="entry name" value="Gp77"/>
    <property type="match status" value="1"/>
</dbReference>
<proteinExistence type="predicted"/>
<accession>A0A252AUR0</accession>
<gene>
    <name evidence="1" type="ORF">HK17_06710</name>
</gene>
<dbReference type="AlphaFoldDB" id="A0A252AUR0"/>
<organism evidence="1 2">
    <name type="scientific">Acetobacter indonesiensis</name>
    <dbReference type="NCBI Taxonomy" id="104101"/>
    <lineage>
        <taxon>Bacteria</taxon>
        <taxon>Pseudomonadati</taxon>
        <taxon>Pseudomonadota</taxon>
        <taxon>Alphaproteobacteria</taxon>
        <taxon>Acetobacterales</taxon>
        <taxon>Acetobacteraceae</taxon>
        <taxon>Acetobacter</taxon>
    </lineage>
</organism>
<reference evidence="2" key="1">
    <citation type="submission" date="2014-06" db="EMBL/GenBank/DDBJ databases">
        <authorList>
            <person name="Winans N.J."/>
            <person name="Newell P.D."/>
            <person name="Douglas A.E."/>
        </authorList>
    </citation>
    <scope>NUCLEOTIDE SEQUENCE [LARGE SCALE GENOMIC DNA]</scope>
</reference>
<evidence type="ECO:0000313" key="2">
    <source>
        <dbReference type="Proteomes" id="UP000194641"/>
    </source>
</evidence>
<sequence>MTAPLLSPNWCPAPARCIPLAVPAGLRLRGLVGQGITLSWAPKSSADTLDFTLDPTDWLQGTGDYLASVSATVPTATGQTADLTVLWASLINGMACLFLGGGVPGTVQTVMVRVTTQQGRSLCQPVFLAITATGAATVAATVPTLPDGTPVPPNALALSDMVILTTESGHPYLLA</sequence>
<dbReference type="EMBL" id="JOPA01000019">
    <property type="protein sequence ID" value="OUI93962.1"/>
    <property type="molecule type" value="Genomic_DNA"/>
</dbReference>
<dbReference type="RefSeq" id="WP_086659370.1">
    <property type="nucleotide sequence ID" value="NZ_JBJJWX010000001.1"/>
</dbReference>